<accession>A0ABP8WQD4</accession>
<evidence type="ECO:0000256" key="2">
    <source>
        <dbReference type="SAM" id="SignalP"/>
    </source>
</evidence>
<evidence type="ECO:0000313" key="5">
    <source>
        <dbReference type="Proteomes" id="UP001500621"/>
    </source>
</evidence>
<evidence type="ECO:0000313" key="4">
    <source>
        <dbReference type="EMBL" id="GAA4693480.1"/>
    </source>
</evidence>
<reference evidence="5" key="1">
    <citation type="journal article" date="2019" name="Int. J. Syst. Evol. Microbiol.">
        <title>The Global Catalogue of Microorganisms (GCM) 10K type strain sequencing project: providing services to taxonomists for standard genome sequencing and annotation.</title>
        <authorList>
            <consortium name="The Broad Institute Genomics Platform"/>
            <consortium name="The Broad Institute Genome Sequencing Center for Infectious Disease"/>
            <person name="Wu L."/>
            <person name="Ma J."/>
        </authorList>
    </citation>
    <scope>NUCLEOTIDE SEQUENCE [LARGE SCALE GENOMIC DNA]</scope>
    <source>
        <strain evidence="5">JCM 18127</strain>
    </source>
</reference>
<sequence>MRLRSLLLATAVSFSLAACTGDAPDEPADPGAASSSAAPTPLPSAEPVAAPTAPACYRLTFEQALAPTDSSVDVECGRGHTATTIAVGTLENLRSGHLLAVDSRQVRDYVAETCPARFADFVGGTEADRRLSMLRPVWFTPTLEESAAGAQWYRCDVIAVAGTEQLAPLTGRLRGVLARPEDRDRYAMCGTAAPDTPDFERVVCSARHSWRAIEVVTFDDERYPGARVARERGQTQCEDAGARVADDPLDYQWVYEWPTAEQWRAGQTYGRCWAPA</sequence>
<feature type="chain" id="PRO_5046689900" description="Septum formation-related domain-containing protein" evidence="2">
    <location>
        <begin position="18"/>
        <end position="276"/>
    </location>
</feature>
<evidence type="ECO:0000256" key="1">
    <source>
        <dbReference type="SAM" id="MobiDB-lite"/>
    </source>
</evidence>
<dbReference type="EMBL" id="BAABIM010000004">
    <property type="protein sequence ID" value="GAA4693480.1"/>
    <property type="molecule type" value="Genomic_DNA"/>
</dbReference>
<gene>
    <name evidence="4" type="ORF">GCM10023226_34190</name>
</gene>
<protein>
    <recommendedName>
        <fullName evidence="3">Septum formation-related domain-containing protein</fullName>
    </recommendedName>
</protein>
<feature type="domain" description="Septum formation-related" evidence="3">
    <location>
        <begin position="140"/>
        <end position="272"/>
    </location>
</feature>
<feature type="signal peptide" evidence="2">
    <location>
        <begin position="1"/>
        <end position="17"/>
    </location>
</feature>
<dbReference type="InterPro" id="IPR026004">
    <property type="entry name" value="Septum_form"/>
</dbReference>
<dbReference type="RefSeq" id="WP_345268119.1">
    <property type="nucleotide sequence ID" value="NZ_BAABIM010000004.1"/>
</dbReference>
<keyword evidence="5" id="KW-1185">Reference proteome</keyword>
<dbReference type="PROSITE" id="PS51257">
    <property type="entry name" value="PROKAR_LIPOPROTEIN"/>
    <property type="match status" value="1"/>
</dbReference>
<feature type="compositionally biased region" description="Low complexity" evidence="1">
    <location>
        <begin position="29"/>
        <end position="47"/>
    </location>
</feature>
<proteinExistence type="predicted"/>
<name>A0ABP8WQD4_9ACTN</name>
<evidence type="ECO:0000259" key="3">
    <source>
        <dbReference type="Pfam" id="PF13845"/>
    </source>
</evidence>
<feature type="region of interest" description="Disordered" evidence="1">
    <location>
        <begin position="24"/>
        <end position="47"/>
    </location>
</feature>
<comment type="caution">
    <text evidence="4">The sequence shown here is derived from an EMBL/GenBank/DDBJ whole genome shotgun (WGS) entry which is preliminary data.</text>
</comment>
<keyword evidence="2" id="KW-0732">Signal</keyword>
<dbReference type="Proteomes" id="UP001500621">
    <property type="component" value="Unassembled WGS sequence"/>
</dbReference>
<organism evidence="4 5">
    <name type="scientific">Nocardioides nanhaiensis</name>
    <dbReference type="NCBI Taxonomy" id="1476871"/>
    <lineage>
        <taxon>Bacteria</taxon>
        <taxon>Bacillati</taxon>
        <taxon>Actinomycetota</taxon>
        <taxon>Actinomycetes</taxon>
        <taxon>Propionibacteriales</taxon>
        <taxon>Nocardioidaceae</taxon>
        <taxon>Nocardioides</taxon>
    </lineage>
</organism>
<dbReference type="Pfam" id="PF13845">
    <property type="entry name" value="Septum_form"/>
    <property type="match status" value="1"/>
</dbReference>